<dbReference type="EMBL" id="JBJKFK010007267">
    <property type="protein sequence ID" value="KAL3307474.1"/>
    <property type="molecule type" value="Genomic_DNA"/>
</dbReference>
<dbReference type="Proteomes" id="UP001626550">
    <property type="component" value="Unassembled WGS sequence"/>
</dbReference>
<accession>A0ABD2PJQ6</accession>
<organism evidence="2 3">
    <name type="scientific">Cichlidogyrus casuarinus</name>
    <dbReference type="NCBI Taxonomy" id="1844966"/>
    <lineage>
        <taxon>Eukaryota</taxon>
        <taxon>Metazoa</taxon>
        <taxon>Spiralia</taxon>
        <taxon>Lophotrochozoa</taxon>
        <taxon>Platyhelminthes</taxon>
        <taxon>Monogenea</taxon>
        <taxon>Monopisthocotylea</taxon>
        <taxon>Dactylogyridea</taxon>
        <taxon>Ancyrocephalidae</taxon>
        <taxon>Cichlidogyrus</taxon>
    </lineage>
</organism>
<keyword evidence="3" id="KW-1185">Reference proteome</keyword>
<evidence type="ECO:0000313" key="2">
    <source>
        <dbReference type="EMBL" id="KAL3307474.1"/>
    </source>
</evidence>
<sequence length="193" mass="21934">MVVFYCLLQTTSSDKVRDLSRIMRNRLRSKDKFRQVNVQQQPPELRSITPSSEQVGGRASASIEYQLNTMPPAMGQNQRAYSQDLHSDMSRMAGQLAKVESNHLNNVPRNPLPPRRAASAMARPLIHTLDSNRNHLSTIDRSSFIRDEEHMLIAQYSHALRRSIPDLVSLICPLVTSSLPSLKQNFFMTMSLM</sequence>
<reference evidence="2 3" key="1">
    <citation type="submission" date="2024-11" db="EMBL/GenBank/DDBJ databases">
        <title>Adaptive evolution of stress response genes in parasites aligns with host niche diversity.</title>
        <authorList>
            <person name="Hahn C."/>
            <person name="Resl P."/>
        </authorList>
    </citation>
    <scope>NUCLEOTIDE SEQUENCE [LARGE SCALE GENOMIC DNA]</scope>
    <source>
        <strain evidence="2">EGGRZ-B1_66</strain>
        <tissue evidence="2">Body</tissue>
    </source>
</reference>
<proteinExistence type="predicted"/>
<dbReference type="AlphaFoldDB" id="A0ABD2PJQ6"/>
<evidence type="ECO:0000256" key="1">
    <source>
        <dbReference type="SAM" id="MobiDB-lite"/>
    </source>
</evidence>
<feature type="region of interest" description="Disordered" evidence="1">
    <location>
        <begin position="37"/>
        <end position="57"/>
    </location>
</feature>
<evidence type="ECO:0000313" key="3">
    <source>
        <dbReference type="Proteomes" id="UP001626550"/>
    </source>
</evidence>
<gene>
    <name evidence="2" type="ORF">Ciccas_014010</name>
</gene>
<protein>
    <submittedName>
        <fullName evidence="2">Uncharacterized protein</fullName>
    </submittedName>
</protein>
<feature type="compositionally biased region" description="Polar residues" evidence="1">
    <location>
        <begin position="37"/>
        <end position="54"/>
    </location>
</feature>
<comment type="caution">
    <text evidence="2">The sequence shown here is derived from an EMBL/GenBank/DDBJ whole genome shotgun (WGS) entry which is preliminary data.</text>
</comment>
<name>A0ABD2PJQ6_9PLAT</name>